<keyword evidence="2 3" id="KW-0802">TPR repeat</keyword>
<keyword evidence="1" id="KW-0677">Repeat</keyword>
<evidence type="ECO:0000313" key="6">
    <source>
        <dbReference type="EMBL" id="KAJ8598801.1"/>
    </source>
</evidence>
<dbReference type="Gene3D" id="1.25.40.10">
    <property type="entry name" value="Tetratricopeptide repeat domain"/>
    <property type="match status" value="3"/>
</dbReference>
<evidence type="ECO:0000256" key="1">
    <source>
        <dbReference type="ARBA" id="ARBA00022737"/>
    </source>
</evidence>
<feature type="coiled-coil region" evidence="4">
    <location>
        <begin position="543"/>
        <end position="570"/>
    </location>
</feature>
<keyword evidence="7" id="KW-1185">Reference proteome</keyword>
<feature type="compositionally biased region" description="Low complexity" evidence="5">
    <location>
        <begin position="1"/>
        <end position="28"/>
    </location>
</feature>
<dbReference type="SMART" id="SM00028">
    <property type="entry name" value="TPR"/>
    <property type="match status" value="6"/>
</dbReference>
<feature type="region of interest" description="Disordered" evidence="5">
    <location>
        <begin position="1"/>
        <end position="29"/>
    </location>
</feature>
<organism evidence="6 7">
    <name type="scientific">Chrysophaeum taylorii</name>
    <dbReference type="NCBI Taxonomy" id="2483200"/>
    <lineage>
        <taxon>Eukaryota</taxon>
        <taxon>Sar</taxon>
        <taxon>Stramenopiles</taxon>
        <taxon>Ochrophyta</taxon>
        <taxon>Pelagophyceae</taxon>
        <taxon>Pelagomonadales</taxon>
        <taxon>Pelagomonadaceae</taxon>
        <taxon>Chrysophaeum</taxon>
    </lineage>
</organism>
<sequence length="634" mass="68356">MSSSSSSSSSKIFKAPAGSRAQAANNAATQLLRDDKPGEALAILERALKASPSARASSTLLANKGLCLEQLGRNDEAVLALEASVAARPSNEEAKHILNSLKATQLLGQALKKVEGNEFSNALALFEQAGALDPDGDGTWLYNKARMLTKLGRYDEALEALLKFKEGLDPNDAEEQTIMLPLLGELLCKRERWSEAIAAIDGAIVANLELPASLLFNYGVALLKTQNLTKARHAFDDVIAYFPNYGLAYDALASIDAQEGAAHCKKGEFGEAIPKLYAAVRRTPKATTLYNLALALLKERRAPEAKEQFDALLKLDPNHSYAKDGAEAARLMIEGGDYRDAPPPTTTEDADEYYESYPSAAVAPQKRIYQIANEKGVGSLASQDDMVMLLSGIEEWVAGALGPLEQRVVALEQAAEAAGGIVGSASEDRAVLQLLFDRVALLEDTQQQTTSGGYYDQDDQGSAEYGARDASSEVRQHAESLEKRIRSLEKLVFGTTTTSNQAITGSGLLGDDDAEEDETAAQVPAPTTSMSMTAKLAVQEQRFTKMASELETQAKEIEKLKEMQEKLLARLDGGAVPRRPSLGGNTITIEKKFRKPETGANVGAMEGPNMLDELKAATKRRAAKRREMGLTLRD</sequence>
<dbReference type="PROSITE" id="PS50005">
    <property type="entry name" value="TPR"/>
    <property type="match status" value="2"/>
</dbReference>
<reference evidence="6" key="1">
    <citation type="submission" date="2023-01" db="EMBL/GenBank/DDBJ databases">
        <title>Metagenome sequencing of chrysophaentin producing Chrysophaeum taylorii.</title>
        <authorList>
            <person name="Davison J."/>
            <person name="Bewley C."/>
        </authorList>
    </citation>
    <scope>NUCLEOTIDE SEQUENCE</scope>
    <source>
        <strain evidence="6">NIES-1699</strain>
    </source>
</reference>
<name>A0AAD7XHP7_9STRA</name>
<feature type="region of interest" description="Disordered" evidence="5">
    <location>
        <begin position="447"/>
        <end position="477"/>
    </location>
</feature>
<dbReference type="SUPFAM" id="SSF48452">
    <property type="entry name" value="TPR-like"/>
    <property type="match status" value="1"/>
</dbReference>
<dbReference type="PANTHER" id="PTHR44943:SF4">
    <property type="entry name" value="TPR REPEAT-CONTAINING PROTEIN MJ0798"/>
    <property type="match status" value="1"/>
</dbReference>
<keyword evidence="4" id="KW-0175">Coiled coil</keyword>
<gene>
    <name evidence="6" type="ORF">CTAYLR_008659</name>
</gene>
<evidence type="ECO:0000256" key="5">
    <source>
        <dbReference type="SAM" id="MobiDB-lite"/>
    </source>
</evidence>
<dbReference type="Pfam" id="PF13432">
    <property type="entry name" value="TPR_16"/>
    <property type="match status" value="4"/>
</dbReference>
<evidence type="ECO:0000256" key="3">
    <source>
        <dbReference type="PROSITE-ProRule" id="PRU00339"/>
    </source>
</evidence>
<evidence type="ECO:0000256" key="4">
    <source>
        <dbReference type="SAM" id="Coils"/>
    </source>
</evidence>
<proteinExistence type="predicted"/>
<protein>
    <submittedName>
        <fullName evidence="6">Uncharacterized protein</fullName>
    </submittedName>
</protein>
<dbReference type="Proteomes" id="UP001230188">
    <property type="component" value="Unassembled WGS sequence"/>
</dbReference>
<dbReference type="InterPro" id="IPR011990">
    <property type="entry name" value="TPR-like_helical_dom_sf"/>
</dbReference>
<dbReference type="InterPro" id="IPR051685">
    <property type="entry name" value="Ycf3/AcsC/BcsC/TPR_MFPF"/>
</dbReference>
<dbReference type="AlphaFoldDB" id="A0AAD7XHP7"/>
<dbReference type="InterPro" id="IPR019734">
    <property type="entry name" value="TPR_rpt"/>
</dbReference>
<evidence type="ECO:0000313" key="7">
    <source>
        <dbReference type="Proteomes" id="UP001230188"/>
    </source>
</evidence>
<feature type="compositionally biased region" description="Basic and acidic residues" evidence="5">
    <location>
        <begin position="466"/>
        <end position="477"/>
    </location>
</feature>
<feature type="repeat" description="TPR" evidence="3">
    <location>
        <begin position="212"/>
        <end position="245"/>
    </location>
</feature>
<comment type="caution">
    <text evidence="6">The sequence shown here is derived from an EMBL/GenBank/DDBJ whole genome shotgun (WGS) entry which is preliminary data.</text>
</comment>
<accession>A0AAD7XHP7</accession>
<evidence type="ECO:0000256" key="2">
    <source>
        <dbReference type="ARBA" id="ARBA00022803"/>
    </source>
</evidence>
<dbReference type="PANTHER" id="PTHR44943">
    <property type="entry name" value="CELLULOSE SYNTHASE OPERON PROTEIN C"/>
    <property type="match status" value="1"/>
</dbReference>
<dbReference type="EMBL" id="JAQMWT010000642">
    <property type="protein sequence ID" value="KAJ8598801.1"/>
    <property type="molecule type" value="Genomic_DNA"/>
</dbReference>
<feature type="repeat" description="TPR" evidence="3">
    <location>
        <begin position="286"/>
        <end position="319"/>
    </location>
</feature>